<dbReference type="STRING" id="1150368.SAMN02927921_01931"/>
<evidence type="ECO:0000313" key="2">
    <source>
        <dbReference type="EMBL" id="SFW49712.1"/>
    </source>
</evidence>
<dbReference type="InterPro" id="IPR009325">
    <property type="entry name" value="DUF983"/>
</dbReference>
<proteinExistence type="predicted"/>
<dbReference type="AlphaFoldDB" id="A0A1K1PPU7"/>
<name>A0A1K1PPU7_9FLAO</name>
<dbReference type="OrthoDB" id="9790326at2"/>
<dbReference type="Proteomes" id="UP000182248">
    <property type="component" value="Unassembled WGS sequence"/>
</dbReference>
<evidence type="ECO:0000256" key="1">
    <source>
        <dbReference type="SAM" id="Phobius"/>
    </source>
</evidence>
<sequence length="126" mass="14426">MAVLPNVLKEKCPNCEKGDIFESSGNPLLFRMPKMHRKCSHCGYNFVQEPGYFFGAMYVSYALTIAEMIAILILGKFIFHLGNISIFFIIMVVALVSSTFNFRLSRTIWLYMFRKKNTAEQPGVEP</sequence>
<accession>A0A1K1PPU7</accession>
<keyword evidence="3" id="KW-1185">Reference proteome</keyword>
<organism evidence="2 3">
    <name type="scientific">Sinomicrobium oceani</name>
    <dbReference type="NCBI Taxonomy" id="1150368"/>
    <lineage>
        <taxon>Bacteria</taxon>
        <taxon>Pseudomonadati</taxon>
        <taxon>Bacteroidota</taxon>
        <taxon>Flavobacteriia</taxon>
        <taxon>Flavobacteriales</taxon>
        <taxon>Flavobacteriaceae</taxon>
        <taxon>Sinomicrobium</taxon>
    </lineage>
</organism>
<dbReference type="EMBL" id="FPJE01000009">
    <property type="protein sequence ID" value="SFW49712.1"/>
    <property type="molecule type" value="Genomic_DNA"/>
</dbReference>
<protein>
    <recommendedName>
        <fullName evidence="4">DUF983 domain-containing protein</fullName>
    </recommendedName>
</protein>
<feature type="transmembrane region" description="Helical" evidence="1">
    <location>
        <begin position="84"/>
        <end position="104"/>
    </location>
</feature>
<dbReference type="Pfam" id="PF06170">
    <property type="entry name" value="DUF983"/>
    <property type="match status" value="1"/>
</dbReference>
<feature type="transmembrane region" description="Helical" evidence="1">
    <location>
        <begin position="58"/>
        <end position="78"/>
    </location>
</feature>
<reference evidence="2 3" key="1">
    <citation type="submission" date="2016-11" db="EMBL/GenBank/DDBJ databases">
        <authorList>
            <person name="Jaros S."/>
            <person name="Januszkiewicz K."/>
            <person name="Wedrychowicz H."/>
        </authorList>
    </citation>
    <scope>NUCLEOTIDE SEQUENCE [LARGE SCALE GENOMIC DNA]</scope>
    <source>
        <strain evidence="2 3">CGMCC 1.12145</strain>
    </source>
</reference>
<gene>
    <name evidence="2" type="ORF">SAMN02927921_01931</name>
</gene>
<dbReference type="RefSeq" id="WP_072317159.1">
    <property type="nucleotide sequence ID" value="NZ_FPJE01000009.1"/>
</dbReference>
<keyword evidence="1" id="KW-0472">Membrane</keyword>
<keyword evidence="1" id="KW-1133">Transmembrane helix</keyword>
<keyword evidence="1" id="KW-0812">Transmembrane</keyword>
<evidence type="ECO:0008006" key="4">
    <source>
        <dbReference type="Google" id="ProtNLM"/>
    </source>
</evidence>
<evidence type="ECO:0000313" key="3">
    <source>
        <dbReference type="Proteomes" id="UP000182248"/>
    </source>
</evidence>